<comment type="caution">
    <text evidence="1">The sequence shown here is derived from an EMBL/GenBank/DDBJ whole genome shotgun (WGS) entry which is preliminary data.</text>
</comment>
<keyword evidence="2" id="KW-1185">Reference proteome</keyword>
<evidence type="ECO:0000313" key="2">
    <source>
        <dbReference type="Proteomes" id="UP000539372"/>
    </source>
</evidence>
<organism evidence="1 2">
    <name type="scientific">Pacificispira spongiicola</name>
    <dbReference type="NCBI Taxonomy" id="2729598"/>
    <lineage>
        <taxon>Bacteria</taxon>
        <taxon>Pseudomonadati</taxon>
        <taxon>Pseudomonadota</taxon>
        <taxon>Alphaproteobacteria</taxon>
        <taxon>Rhodospirillales</taxon>
        <taxon>Rhodospirillaceae</taxon>
        <taxon>Pacificispira</taxon>
    </lineage>
</organism>
<dbReference type="PIRSF" id="PIRSF035865">
    <property type="entry name" value="UCP035865"/>
    <property type="match status" value="1"/>
</dbReference>
<gene>
    <name evidence="1" type="ORF">HH303_09200</name>
</gene>
<dbReference type="InterPro" id="IPR019285">
    <property type="entry name" value="DUF2336"/>
</dbReference>
<dbReference type="AlphaFoldDB" id="A0A7Y0DZW2"/>
<sequence>MAEKLTALDVQRLLTDPSGANRADAAGKIATEFESGSMTPAERKLAEDIFRIMVQDAEERVRATLSDKLKDSSNITSDVARSLAMDLSDSVALPMLQFSTALTDNDLVEIVRQQNMTRTKAVAERPEVSESVSDAIVDHGDEDAVVALVSNSGAEISETSLNKVVEKHGDSPRVQEPLVHRPHLPVQVAEKLVARVADHLKDYLVRHHELPEETATDVILQSREKATLRLSGGGAKEVEALVTQMRDNGRLTPSIILRALCVGDVMFFEYAMAALSGVPVSNAQLLIHDEGELGLKSLYQKAGMPPALLPAYRAALDMVHSTELERTDDDPDQRMRRLLEHVLTENEDIVEEFGADNVDYLLVKFGRLAQASAAA</sequence>
<dbReference type="EMBL" id="JABBNT010000002">
    <property type="protein sequence ID" value="NMM44657.1"/>
    <property type="molecule type" value="Genomic_DNA"/>
</dbReference>
<dbReference type="Proteomes" id="UP000539372">
    <property type="component" value="Unassembled WGS sequence"/>
</dbReference>
<dbReference type="Pfam" id="PF10098">
    <property type="entry name" value="DUF2336"/>
    <property type="match status" value="1"/>
</dbReference>
<dbReference type="RefSeq" id="WP_169624990.1">
    <property type="nucleotide sequence ID" value="NZ_JABBNT010000002.1"/>
</dbReference>
<name>A0A7Y0DZW2_9PROT</name>
<evidence type="ECO:0000313" key="1">
    <source>
        <dbReference type="EMBL" id="NMM44657.1"/>
    </source>
</evidence>
<proteinExistence type="predicted"/>
<dbReference type="InterPro" id="IPR014598">
    <property type="entry name" value="UCP035865"/>
</dbReference>
<accession>A0A7Y0DZW2</accession>
<protein>
    <submittedName>
        <fullName evidence="1">DUF2336 domain-containing protein</fullName>
    </submittedName>
</protein>
<reference evidence="1 2" key="1">
    <citation type="submission" date="2020-04" db="EMBL/GenBank/DDBJ databases">
        <title>Rhodospirillaceae bacterium KN72 isolated from deep sea.</title>
        <authorList>
            <person name="Zhang D.-C."/>
        </authorList>
    </citation>
    <scope>NUCLEOTIDE SEQUENCE [LARGE SCALE GENOMIC DNA]</scope>
    <source>
        <strain evidence="1 2">KN72</strain>
    </source>
</reference>